<organism evidence="2 3">
    <name type="scientific">Mycolicibacterium fortuitum subsp. acetamidolyticum</name>
    <dbReference type="NCBI Taxonomy" id="144550"/>
    <lineage>
        <taxon>Bacteria</taxon>
        <taxon>Bacillati</taxon>
        <taxon>Actinomycetota</taxon>
        <taxon>Actinomycetes</taxon>
        <taxon>Mycobacteriales</taxon>
        <taxon>Mycobacteriaceae</taxon>
        <taxon>Mycolicibacterium</taxon>
    </lineage>
</organism>
<comment type="caution">
    <text evidence="2">The sequence shown here is derived from an EMBL/GenBank/DDBJ whole genome shotgun (WGS) entry which is preliminary data.</text>
</comment>
<proteinExistence type="predicted"/>
<feature type="non-terminal residue" evidence="2">
    <location>
        <position position="55"/>
    </location>
</feature>
<reference evidence="2 3" key="1">
    <citation type="journal article" date="2016" name="Genome Announc.">
        <title>Draft Genome Sequences of Five Rapidly Growing Mycobacterium Species, M. thermoresistibile, M. fortuitum subsp. acetamidolyticum, M. canariasense, M. brisbanense, and M. novocastrense.</title>
        <authorList>
            <person name="Katahira K."/>
            <person name="Ogura Y."/>
            <person name="Gotoh Y."/>
            <person name="Hayashi T."/>
        </authorList>
    </citation>
    <scope>NUCLEOTIDE SEQUENCE [LARGE SCALE GENOMIC DNA]</scope>
    <source>
        <strain evidence="2 3">JCM6368</strain>
    </source>
</reference>
<sequence length="55" mass="5242">MSSLPPDPFGSESAAGGGGVPPQWAPQQSAGPGGSVPGGQAPWGSQEQWAGGLAP</sequence>
<dbReference type="EMBL" id="BCSZ01000005">
    <property type="protein sequence ID" value="GAT00331.1"/>
    <property type="molecule type" value="Genomic_DNA"/>
</dbReference>
<accession>A0A100WLC2</accession>
<feature type="region of interest" description="Disordered" evidence="1">
    <location>
        <begin position="1"/>
        <end position="55"/>
    </location>
</feature>
<name>A0A100WLC2_MYCFO</name>
<evidence type="ECO:0000313" key="2">
    <source>
        <dbReference type="EMBL" id="GAT00331.1"/>
    </source>
</evidence>
<protein>
    <submittedName>
        <fullName evidence="2">Uncharacterized protein</fullName>
    </submittedName>
</protein>
<evidence type="ECO:0000313" key="3">
    <source>
        <dbReference type="Proteomes" id="UP000069705"/>
    </source>
</evidence>
<gene>
    <name evidence="2" type="ORF">RMCFA_0445</name>
</gene>
<evidence type="ECO:0000256" key="1">
    <source>
        <dbReference type="SAM" id="MobiDB-lite"/>
    </source>
</evidence>
<dbReference type="AlphaFoldDB" id="A0A100WLC2"/>
<reference evidence="3" key="2">
    <citation type="submission" date="2016-02" db="EMBL/GenBank/DDBJ databases">
        <title>Draft genome sequence of five rapidly growing Mycobacterium species.</title>
        <authorList>
            <person name="Katahira K."/>
            <person name="Gotou Y."/>
            <person name="Iida K."/>
            <person name="Ogura Y."/>
            <person name="Hayashi T."/>
        </authorList>
    </citation>
    <scope>NUCLEOTIDE SEQUENCE [LARGE SCALE GENOMIC DNA]</scope>
    <source>
        <strain evidence="3">JCM6368</strain>
    </source>
</reference>
<dbReference type="Proteomes" id="UP000069705">
    <property type="component" value="Unassembled WGS sequence"/>
</dbReference>